<sequence length="87" mass="9533">MCQHPRFSFSSAYEDHLRSEHQISDEGSQLRAFVLQVNEPVNDVSSTACPLCDNWEESIGEATKGKKAYGAVGIALLAHKGGENVIR</sequence>
<gene>
    <name evidence="1" type="ORF">BGAL_0455g00070</name>
</gene>
<protein>
    <submittedName>
        <fullName evidence="1">Uncharacterized protein</fullName>
    </submittedName>
</protein>
<dbReference type="OrthoDB" id="6133115at2759"/>
<keyword evidence="2" id="KW-1185">Reference proteome</keyword>
<evidence type="ECO:0000313" key="1">
    <source>
        <dbReference type="EMBL" id="THV45741.1"/>
    </source>
</evidence>
<name>A0A4S8QNU3_9HELO</name>
<reference evidence="1 2" key="1">
    <citation type="submission" date="2017-12" db="EMBL/GenBank/DDBJ databases">
        <title>Comparative genomics of Botrytis spp.</title>
        <authorList>
            <person name="Valero-Jimenez C.A."/>
            <person name="Tapia P."/>
            <person name="Veloso J."/>
            <person name="Silva-Moreno E."/>
            <person name="Staats M."/>
            <person name="Valdes J.H."/>
            <person name="Van Kan J.A.L."/>
        </authorList>
    </citation>
    <scope>NUCLEOTIDE SEQUENCE [LARGE SCALE GENOMIC DNA]</scope>
    <source>
        <strain evidence="1 2">MUCL435</strain>
    </source>
</reference>
<dbReference type="Proteomes" id="UP000308671">
    <property type="component" value="Unassembled WGS sequence"/>
</dbReference>
<organism evidence="1 2">
    <name type="scientific">Botrytis galanthina</name>
    <dbReference type="NCBI Taxonomy" id="278940"/>
    <lineage>
        <taxon>Eukaryota</taxon>
        <taxon>Fungi</taxon>
        <taxon>Dikarya</taxon>
        <taxon>Ascomycota</taxon>
        <taxon>Pezizomycotina</taxon>
        <taxon>Leotiomycetes</taxon>
        <taxon>Helotiales</taxon>
        <taxon>Sclerotiniaceae</taxon>
        <taxon>Botrytis</taxon>
    </lineage>
</organism>
<accession>A0A4S8QNU3</accession>
<evidence type="ECO:0000313" key="2">
    <source>
        <dbReference type="Proteomes" id="UP000308671"/>
    </source>
</evidence>
<proteinExistence type="predicted"/>
<dbReference type="AlphaFoldDB" id="A0A4S8QNU3"/>
<comment type="caution">
    <text evidence="1">The sequence shown here is derived from an EMBL/GenBank/DDBJ whole genome shotgun (WGS) entry which is preliminary data.</text>
</comment>
<dbReference type="EMBL" id="PQXL01000454">
    <property type="protein sequence ID" value="THV45741.1"/>
    <property type="molecule type" value="Genomic_DNA"/>
</dbReference>